<dbReference type="EMBL" id="AAPJ01000012">
    <property type="protein sequence ID" value="EAS48338.1"/>
    <property type="molecule type" value="Genomic_DNA"/>
</dbReference>
<dbReference type="InterPro" id="IPR023631">
    <property type="entry name" value="Amidase_dom"/>
</dbReference>
<dbReference type="HOGENOM" id="CLU_1249443_0_0_5"/>
<dbReference type="Proteomes" id="UP000000321">
    <property type="component" value="Unassembled WGS sequence"/>
</dbReference>
<sequence>MRDPSATVSTAMSDPNRSIGIVRTPPRAELDPLDPAVAAAFLASIAALSDDGLLVQPLVLPRAFVDYQAETGAIMAKEAYGALRHLVEDPDLPLDPAVRSRVRQGAAIDDVAHAVRVAARHQALGALEEILGKDDVILLPTTPFPACRLADVDEAVFPMSRLTRLANYLDLCAISVPVATTAIGLPIGMQICARHGREDLVMAVAAKLQAAMQQRNLVIED</sequence>
<feature type="region of interest" description="Disordered" evidence="1">
    <location>
        <begin position="1"/>
        <end position="23"/>
    </location>
</feature>
<feature type="domain" description="Amidase" evidence="2">
    <location>
        <begin position="13"/>
        <end position="201"/>
    </location>
</feature>
<accession>Q1YDM0</accession>
<reference evidence="3 4" key="1">
    <citation type="journal article" date="2008" name="Appl. Environ. Microbiol.">
        <title>Genomic insights into Mn(II) oxidation by the marine alphaproteobacterium Aurantimonas sp. strain SI85-9A1.</title>
        <authorList>
            <person name="Dick G.J."/>
            <person name="Podell S."/>
            <person name="Johnson H.A."/>
            <person name="Rivera-Espinoza Y."/>
            <person name="Bernier-Latmani R."/>
            <person name="McCarthy J.K."/>
            <person name="Torpey J.W."/>
            <person name="Clement B.G."/>
            <person name="Gaasterland T."/>
            <person name="Tebo B.M."/>
        </authorList>
    </citation>
    <scope>NUCLEOTIDE SEQUENCE [LARGE SCALE GENOMIC DNA]</scope>
    <source>
        <strain evidence="3 4">SI85-9A1</strain>
    </source>
</reference>
<gene>
    <name evidence="3" type="ORF">SI859A1_00108</name>
</gene>
<keyword evidence="4" id="KW-1185">Reference proteome</keyword>
<dbReference type="InterPro" id="IPR036928">
    <property type="entry name" value="AS_sf"/>
</dbReference>
<organism evidence="3 4">
    <name type="scientific">Aurantimonas manganoxydans (strain ATCC BAA-1229 / DSM 21871 / SI85-9A1)</name>
    <dbReference type="NCBI Taxonomy" id="287752"/>
    <lineage>
        <taxon>Bacteria</taxon>
        <taxon>Pseudomonadati</taxon>
        <taxon>Pseudomonadota</taxon>
        <taxon>Alphaproteobacteria</taxon>
        <taxon>Hyphomicrobiales</taxon>
        <taxon>Aurantimonadaceae</taxon>
        <taxon>Aurantimonas</taxon>
    </lineage>
</organism>
<evidence type="ECO:0000259" key="2">
    <source>
        <dbReference type="Pfam" id="PF01425"/>
    </source>
</evidence>
<dbReference type="InterPro" id="IPR000120">
    <property type="entry name" value="Amidase"/>
</dbReference>
<dbReference type="PANTHER" id="PTHR11895">
    <property type="entry name" value="TRANSAMIDASE"/>
    <property type="match status" value="1"/>
</dbReference>
<dbReference type="BioCyc" id="AURANTIMONAS:SI859A1_00108-MONOMER"/>
<evidence type="ECO:0000313" key="3">
    <source>
        <dbReference type="EMBL" id="EAS48338.1"/>
    </source>
</evidence>
<feature type="compositionally biased region" description="Polar residues" evidence="1">
    <location>
        <begin position="1"/>
        <end position="16"/>
    </location>
</feature>
<name>Q1YDM0_AURMS</name>
<dbReference type="SUPFAM" id="SSF75304">
    <property type="entry name" value="Amidase signature (AS) enzymes"/>
    <property type="match status" value="1"/>
</dbReference>
<proteinExistence type="predicted"/>
<evidence type="ECO:0000256" key="1">
    <source>
        <dbReference type="SAM" id="MobiDB-lite"/>
    </source>
</evidence>
<dbReference type="AlphaFoldDB" id="Q1YDM0"/>
<dbReference type="Gene3D" id="3.90.1300.10">
    <property type="entry name" value="Amidase signature (AS) domain"/>
    <property type="match status" value="1"/>
</dbReference>
<evidence type="ECO:0000313" key="4">
    <source>
        <dbReference type="Proteomes" id="UP000000321"/>
    </source>
</evidence>
<dbReference type="Pfam" id="PF01425">
    <property type="entry name" value="Amidase"/>
    <property type="match status" value="1"/>
</dbReference>
<comment type="caution">
    <text evidence="3">The sequence shown here is derived from an EMBL/GenBank/DDBJ whole genome shotgun (WGS) entry which is preliminary data.</text>
</comment>
<dbReference type="GO" id="GO:0003824">
    <property type="term" value="F:catalytic activity"/>
    <property type="evidence" value="ECO:0007669"/>
    <property type="project" value="InterPro"/>
</dbReference>
<protein>
    <submittedName>
        <fullName evidence="3">Possible amidase</fullName>
    </submittedName>
</protein>